<evidence type="ECO:0000256" key="1">
    <source>
        <dbReference type="ARBA" id="ARBA00023002"/>
    </source>
</evidence>
<name>A0A0S6VPZ8_9BACT</name>
<dbReference type="PIRSF" id="PIRSF036410">
    <property type="entry name" value="EutE_PduP"/>
    <property type="match status" value="1"/>
</dbReference>
<keyword evidence="5" id="KW-1185">Reference proteome</keyword>
<sequence length="492" mass="52444">MPPIQGANDVIVWKGTLSDMQLTEQQIRQIVEGVVDSLQLTPRSAAENVNAVHGIFAEIDSAIAAAKTAQRELMLLTLETRKAMIQAMRQTILAHNELLSKTAVEETGLGRFENKLIKHQLVATKTPGVEDLEAVSYSDDHGLTLVERAPYGVIGAIIPVTNPSSTVVNNSIGMVAAGNAVVFNPHPGAKKVSCLAVSLLNEAIVKAGGPRNLLTFVANPSIESAQALMKHPQINLLVVTGGPAVVKVAMNSGKKVIAAGPGNPPCVVDETADIEKAGKDIVSGASFDNNIVCICEKEVLAVASIADRLKQAMLKNGAYELTSAQIDQITKLVIAEPGAPGKEGMPNKQFVGKSPQVIAKAIGLSVPDSTRLLLCEVGREHPLVWTEQLMPVLPLVRLKHVDEAIDLAVACEHGFRHTAIMHSLNIQKLSKMAKLMNCSIFVKNGPCYAGLGQGGAGFTSFTIASPTGEGLTRARTFTRERRCTLVDYFRIV</sequence>
<reference evidence="4" key="1">
    <citation type="journal article" date="2015" name="PeerJ">
        <title>First genomic representation of candidate bacterial phylum KSB3 points to enhanced environmental sensing as a trigger of wastewater bulking.</title>
        <authorList>
            <person name="Sekiguchi Y."/>
            <person name="Ohashi A."/>
            <person name="Parks D.H."/>
            <person name="Yamauchi T."/>
            <person name="Tyson G.W."/>
            <person name="Hugenholtz P."/>
        </authorList>
    </citation>
    <scope>NUCLEOTIDE SEQUENCE [LARGE SCALE GENOMIC DNA]</scope>
</reference>
<keyword evidence="2" id="KW-0520">NAD</keyword>
<dbReference type="InterPro" id="IPR016161">
    <property type="entry name" value="Ald_DH/histidinol_DH"/>
</dbReference>
<dbReference type="InterPro" id="IPR012408">
    <property type="entry name" value="Acetald_propionald_DH-rel"/>
</dbReference>
<dbReference type="Proteomes" id="UP000030700">
    <property type="component" value="Unassembled WGS sequence"/>
</dbReference>
<dbReference type="Gene3D" id="3.40.605.10">
    <property type="entry name" value="Aldehyde Dehydrogenase, Chain A, domain 1"/>
    <property type="match status" value="1"/>
</dbReference>
<dbReference type="AlphaFoldDB" id="A0A0S6VPZ8"/>
<gene>
    <name evidence="4" type="ORF">U14_00290</name>
</gene>
<dbReference type="CDD" id="cd07121">
    <property type="entry name" value="ALDH_EutE"/>
    <property type="match status" value="1"/>
</dbReference>
<dbReference type="NCBIfam" id="NF011927">
    <property type="entry name" value="PRK15398.1"/>
    <property type="match status" value="1"/>
</dbReference>
<dbReference type="InterPro" id="IPR015590">
    <property type="entry name" value="Aldehyde_DH_dom"/>
</dbReference>
<dbReference type="Pfam" id="PF00171">
    <property type="entry name" value="Aldedh"/>
    <property type="match status" value="1"/>
</dbReference>
<dbReference type="SUPFAM" id="SSF53720">
    <property type="entry name" value="ALDH-like"/>
    <property type="match status" value="1"/>
</dbReference>
<dbReference type="Gene3D" id="3.40.309.10">
    <property type="entry name" value="Aldehyde Dehydrogenase, Chain A, domain 2"/>
    <property type="match status" value="1"/>
</dbReference>
<protein>
    <submittedName>
        <fullName evidence="4">Acetaldehyde dehydrogenase</fullName>
    </submittedName>
</protein>
<evidence type="ECO:0000313" key="5">
    <source>
        <dbReference type="Proteomes" id="UP000030700"/>
    </source>
</evidence>
<dbReference type="InterPro" id="IPR016163">
    <property type="entry name" value="Ald_DH_C"/>
</dbReference>
<evidence type="ECO:0000313" key="4">
    <source>
        <dbReference type="EMBL" id="GAK49072.1"/>
    </source>
</evidence>
<evidence type="ECO:0000259" key="3">
    <source>
        <dbReference type="Pfam" id="PF00171"/>
    </source>
</evidence>
<dbReference type="GO" id="GO:0008774">
    <property type="term" value="F:acetaldehyde dehydrogenase (acetylating) activity"/>
    <property type="evidence" value="ECO:0007669"/>
    <property type="project" value="InterPro"/>
</dbReference>
<dbReference type="HOGENOM" id="CLU_028794_1_0_0"/>
<dbReference type="PANTHER" id="PTHR11699">
    <property type="entry name" value="ALDEHYDE DEHYDROGENASE-RELATED"/>
    <property type="match status" value="1"/>
</dbReference>
<dbReference type="STRING" id="1499966.U14_00290"/>
<proteinExistence type="predicted"/>
<organism evidence="4">
    <name type="scientific">Candidatus Moduliflexus flocculans</name>
    <dbReference type="NCBI Taxonomy" id="1499966"/>
    <lineage>
        <taxon>Bacteria</taxon>
        <taxon>Candidatus Moduliflexota</taxon>
        <taxon>Candidatus Moduliflexia</taxon>
        <taxon>Candidatus Moduliflexales</taxon>
        <taxon>Candidatus Moduliflexaceae</taxon>
    </lineage>
</organism>
<evidence type="ECO:0000256" key="2">
    <source>
        <dbReference type="ARBA" id="ARBA00023027"/>
    </source>
</evidence>
<dbReference type="InterPro" id="IPR016162">
    <property type="entry name" value="Ald_DH_N"/>
</dbReference>
<accession>A0A0S6VPZ8</accession>
<feature type="domain" description="Aldehyde dehydrogenase" evidence="3">
    <location>
        <begin position="57"/>
        <end position="315"/>
    </location>
</feature>
<keyword evidence="1" id="KW-0560">Oxidoreductase</keyword>
<dbReference type="EMBL" id="DF820455">
    <property type="protein sequence ID" value="GAK49072.1"/>
    <property type="molecule type" value="Genomic_DNA"/>
</dbReference>